<protein>
    <submittedName>
        <fullName evidence="1">Uncharacterized protein</fullName>
    </submittedName>
</protein>
<gene>
    <name evidence="1" type="ORF">AFUS01_LOCUS24194</name>
</gene>
<comment type="caution">
    <text evidence="1">The sequence shown here is derived from an EMBL/GenBank/DDBJ whole genome shotgun (WGS) entry which is preliminary data.</text>
</comment>
<evidence type="ECO:0000313" key="2">
    <source>
        <dbReference type="Proteomes" id="UP000708208"/>
    </source>
</evidence>
<dbReference type="EMBL" id="CAJVCH010299164">
    <property type="protein sequence ID" value="CAG7785577.1"/>
    <property type="molecule type" value="Genomic_DNA"/>
</dbReference>
<reference evidence="1" key="1">
    <citation type="submission" date="2021-06" db="EMBL/GenBank/DDBJ databases">
        <authorList>
            <person name="Hodson N. C."/>
            <person name="Mongue J. A."/>
            <person name="Jaron S. K."/>
        </authorList>
    </citation>
    <scope>NUCLEOTIDE SEQUENCE</scope>
</reference>
<accession>A0A8J2P938</accession>
<sequence>MAGVDESREGSLRLKSSAHSWLLLSSGVHTDGVGGIKTFPYTTLPDGIKRKSLPPNFSFATAGINRENTQVIRIDKLDEDKEKMKRVKIWEGIA</sequence>
<keyword evidence="2" id="KW-1185">Reference proteome</keyword>
<proteinExistence type="predicted"/>
<name>A0A8J2P938_9HEXA</name>
<dbReference type="Proteomes" id="UP000708208">
    <property type="component" value="Unassembled WGS sequence"/>
</dbReference>
<organism evidence="1 2">
    <name type="scientific">Allacma fusca</name>
    <dbReference type="NCBI Taxonomy" id="39272"/>
    <lineage>
        <taxon>Eukaryota</taxon>
        <taxon>Metazoa</taxon>
        <taxon>Ecdysozoa</taxon>
        <taxon>Arthropoda</taxon>
        <taxon>Hexapoda</taxon>
        <taxon>Collembola</taxon>
        <taxon>Symphypleona</taxon>
        <taxon>Sminthuridae</taxon>
        <taxon>Allacma</taxon>
    </lineage>
</organism>
<dbReference type="AlphaFoldDB" id="A0A8J2P938"/>
<evidence type="ECO:0000313" key="1">
    <source>
        <dbReference type="EMBL" id="CAG7785577.1"/>
    </source>
</evidence>